<dbReference type="OrthoDB" id="5363652at2"/>
<reference evidence="1 2" key="1">
    <citation type="submission" date="2018-05" db="EMBL/GenBank/DDBJ databases">
        <title>Kurthia sibirica genome sequence.</title>
        <authorList>
            <person name="Maclea K.S."/>
            <person name="Goen A.E."/>
        </authorList>
    </citation>
    <scope>NUCLEOTIDE SEQUENCE [LARGE SCALE GENOMIC DNA]</scope>
    <source>
        <strain evidence="1 2">ATCC 49154</strain>
    </source>
</reference>
<evidence type="ECO:0000313" key="1">
    <source>
        <dbReference type="EMBL" id="PWI24994.1"/>
    </source>
</evidence>
<dbReference type="EMBL" id="QFVR01000013">
    <property type="protein sequence ID" value="PWI24994.1"/>
    <property type="molecule type" value="Genomic_DNA"/>
</dbReference>
<gene>
    <name evidence="1" type="ORF">DEX24_10495</name>
</gene>
<dbReference type="RefSeq" id="WP_109306390.1">
    <property type="nucleotide sequence ID" value="NZ_BJUF01000004.1"/>
</dbReference>
<dbReference type="Pfam" id="PF07751">
    <property type="entry name" value="Abi_2"/>
    <property type="match status" value="1"/>
</dbReference>
<comment type="caution">
    <text evidence="1">The sequence shown here is derived from an EMBL/GenBank/DDBJ whole genome shotgun (WGS) entry which is preliminary data.</text>
</comment>
<keyword evidence="2" id="KW-1185">Reference proteome</keyword>
<protein>
    <recommendedName>
        <fullName evidence="3">Abi family protein</fullName>
    </recommendedName>
</protein>
<accession>A0A2U3AKG5</accession>
<proteinExistence type="predicted"/>
<dbReference type="Proteomes" id="UP000245938">
    <property type="component" value="Unassembled WGS sequence"/>
</dbReference>
<dbReference type="InterPro" id="IPR011664">
    <property type="entry name" value="Abi_system_AbiD/AbiF-like"/>
</dbReference>
<evidence type="ECO:0000313" key="2">
    <source>
        <dbReference type="Proteomes" id="UP000245938"/>
    </source>
</evidence>
<dbReference type="AlphaFoldDB" id="A0A2U3AKG5"/>
<organism evidence="1 2">
    <name type="scientific">Kurthia sibirica</name>
    <dbReference type="NCBI Taxonomy" id="202750"/>
    <lineage>
        <taxon>Bacteria</taxon>
        <taxon>Bacillati</taxon>
        <taxon>Bacillota</taxon>
        <taxon>Bacilli</taxon>
        <taxon>Bacillales</taxon>
        <taxon>Caryophanaceae</taxon>
        <taxon>Kurthia</taxon>
    </lineage>
</organism>
<name>A0A2U3AKG5_9BACL</name>
<sequence length="399" mass="46955">MPADKEFQSVYDQLRLLKARGLQFSSYKESKQQLLSKGYFDLINGFETLLLDKPKNPPKTYTDQHFNDFVELYEFDSQLSTMIFSKISEFETKLKTAIAYYFTKSHCATLKDNNNYIDIENYRIPNETDGPAEYVSYFKKHKLFRKDNYFDGKFRGTFDGIVIFNTSKNKTILKGRFTGRFGSTSIREVKDGTLTFFNNRQARLLSNIHASTTVSNTTISIKLDISKERIYGLNFIDDCKIRFNYVNEYNNPPFWVTIKTLMLNDILVLMYGLDKRIFNEILKSFDMKPNDKEKFLNSIAILKELRNTCAHFELVNRFRTSSKTAINARLTAELNLKPMRSQYEIRLFDTLKLLKQFVDMDDIQKYVSDYYDFLSKSDRLPLATKLFNRMGNPNIYEWT</sequence>
<evidence type="ECO:0008006" key="3">
    <source>
        <dbReference type="Google" id="ProtNLM"/>
    </source>
</evidence>